<dbReference type="EMBL" id="DVIQ01000035">
    <property type="protein sequence ID" value="HIS31323.1"/>
    <property type="molecule type" value="Genomic_DNA"/>
</dbReference>
<dbReference type="InterPro" id="IPR036412">
    <property type="entry name" value="HAD-like_sf"/>
</dbReference>
<gene>
    <name evidence="5" type="ORF">IAB44_07225</name>
</gene>
<dbReference type="GO" id="GO:0016791">
    <property type="term" value="F:phosphatase activity"/>
    <property type="evidence" value="ECO:0007669"/>
    <property type="project" value="TreeGrafter"/>
</dbReference>
<dbReference type="Pfam" id="PF00702">
    <property type="entry name" value="Hydrolase"/>
    <property type="match status" value="1"/>
</dbReference>
<evidence type="ECO:0000256" key="3">
    <source>
        <dbReference type="ARBA" id="ARBA00022801"/>
    </source>
</evidence>
<dbReference type="GO" id="GO:0044281">
    <property type="term" value="P:small molecule metabolic process"/>
    <property type="evidence" value="ECO:0007669"/>
    <property type="project" value="UniProtKB-ARBA"/>
</dbReference>
<dbReference type="Proteomes" id="UP000823935">
    <property type="component" value="Unassembled WGS sequence"/>
</dbReference>
<dbReference type="NCBIfam" id="TIGR01549">
    <property type="entry name" value="HAD-SF-IA-v1"/>
    <property type="match status" value="1"/>
</dbReference>
<dbReference type="InterPro" id="IPR051400">
    <property type="entry name" value="HAD-like_hydrolase"/>
</dbReference>
<dbReference type="Gene3D" id="3.40.50.1000">
    <property type="entry name" value="HAD superfamily/HAD-like"/>
    <property type="match status" value="1"/>
</dbReference>
<dbReference type="InterPro" id="IPR023214">
    <property type="entry name" value="HAD_sf"/>
</dbReference>
<accession>A0A9D1JK31</accession>
<comment type="cofactor">
    <cofactor evidence="1">
        <name>Mg(2+)</name>
        <dbReference type="ChEBI" id="CHEBI:18420"/>
    </cofactor>
</comment>
<comment type="caution">
    <text evidence="5">The sequence shown here is derived from an EMBL/GenBank/DDBJ whole genome shotgun (WGS) entry which is preliminary data.</text>
</comment>
<keyword evidence="4" id="KW-0460">Magnesium</keyword>
<sequence length="244" mass="28027">MSVKAVIFDLYGTLVDISTDEEQEELWRKLALFYGYSGAVYEPRELKGAYFSLVKRQRQTLLEMEKEEHTELLLDKVFEELFEKKGVRADRGLVCAAGRMFRACSTAYIRLYPEAKELLLDLRERGISVYLLSNAQRLFTEPELKMLGIYELFDKICISSDVGFCKPSHRFFKSLLREIPEKPGECMMVGNDGEADIRPARELGLKTCYIHSNLSPQGENPPCDYRMEKLAFRQGDALSSTSLF</sequence>
<dbReference type="GO" id="GO:0046872">
    <property type="term" value="F:metal ion binding"/>
    <property type="evidence" value="ECO:0007669"/>
    <property type="project" value="UniProtKB-KW"/>
</dbReference>
<evidence type="ECO:0000256" key="4">
    <source>
        <dbReference type="ARBA" id="ARBA00022842"/>
    </source>
</evidence>
<dbReference type="SFLD" id="SFLDG01129">
    <property type="entry name" value="C1.5:_HAD__Beta-PGM__Phosphata"/>
    <property type="match status" value="1"/>
</dbReference>
<evidence type="ECO:0000313" key="6">
    <source>
        <dbReference type="Proteomes" id="UP000823935"/>
    </source>
</evidence>
<dbReference type="AlphaFoldDB" id="A0A9D1JK31"/>
<dbReference type="PANTHER" id="PTHR46470">
    <property type="entry name" value="N-ACYLNEURAMINATE-9-PHOSPHATASE"/>
    <property type="match status" value="1"/>
</dbReference>
<protein>
    <submittedName>
        <fullName evidence="5">HAD family hydrolase</fullName>
    </submittedName>
</protein>
<evidence type="ECO:0000256" key="1">
    <source>
        <dbReference type="ARBA" id="ARBA00001946"/>
    </source>
</evidence>
<dbReference type="InterPro" id="IPR006439">
    <property type="entry name" value="HAD-SF_hydro_IA"/>
</dbReference>
<evidence type="ECO:0000256" key="2">
    <source>
        <dbReference type="ARBA" id="ARBA00022723"/>
    </source>
</evidence>
<dbReference type="SUPFAM" id="SSF56784">
    <property type="entry name" value="HAD-like"/>
    <property type="match status" value="1"/>
</dbReference>
<dbReference type="SFLD" id="SFLDS00003">
    <property type="entry name" value="Haloacid_Dehalogenase"/>
    <property type="match status" value="1"/>
</dbReference>
<dbReference type="PANTHER" id="PTHR46470:SF2">
    <property type="entry name" value="GLYCERALDEHYDE 3-PHOSPHATE PHOSPHATASE"/>
    <property type="match status" value="1"/>
</dbReference>
<keyword evidence="3 5" id="KW-0378">Hydrolase</keyword>
<keyword evidence="2" id="KW-0479">Metal-binding</keyword>
<name>A0A9D1JK31_9FIRM</name>
<proteinExistence type="predicted"/>
<dbReference type="NCBIfam" id="TIGR01509">
    <property type="entry name" value="HAD-SF-IA-v3"/>
    <property type="match status" value="1"/>
</dbReference>
<evidence type="ECO:0000313" key="5">
    <source>
        <dbReference type="EMBL" id="HIS31323.1"/>
    </source>
</evidence>
<reference evidence="5" key="1">
    <citation type="submission" date="2020-10" db="EMBL/GenBank/DDBJ databases">
        <authorList>
            <person name="Gilroy R."/>
        </authorList>
    </citation>
    <scope>NUCLEOTIDE SEQUENCE</scope>
    <source>
        <strain evidence="5">CHK190-19873</strain>
    </source>
</reference>
<organism evidence="5 6">
    <name type="scientific">Candidatus Limivivens intestinipullorum</name>
    <dbReference type="NCBI Taxonomy" id="2840858"/>
    <lineage>
        <taxon>Bacteria</taxon>
        <taxon>Bacillati</taxon>
        <taxon>Bacillota</taxon>
        <taxon>Clostridia</taxon>
        <taxon>Lachnospirales</taxon>
        <taxon>Lachnospiraceae</taxon>
        <taxon>Lachnospiraceae incertae sedis</taxon>
        <taxon>Candidatus Limivivens</taxon>
    </lineage>
</organism>
<reference evidence="5" key="2">
    <citation type="journal article" date="2021" name="PeerJ">
        <title>Extensive microbial diversity within the chicken gut microbiome revealed by metagenomics and culture.</title>
        <authorList>
            <person name="Gilroy R."/>
            <person name="Ravi A."/>
            <person name="Getino M."/>
            <person name="Pursley I."/>
            <person name="Horton D.L."/>
            <person name="Alikhan N.F."/>
            <person name="Baker D."/>
            <person name="Gharbi K."/>
            <person name="Hall N."/>
            <person name="Watson M."/>
            <person name="Adriaenssens E.M."/>
            <person name="Foster-Nyarko E."/>
            <person name="Jarju S."/>
            <person name="Secka A."/>
            <person name="Antonio M."/>
            <person name="Oren A."/>
            <person name="Chaudhuri R.R."/>
            <person name="La Ragione R."/>
            <person name="Hildebrand F."/>
            <person name="Pallen M.J."/>
        </authorList>
    </citation>
    <scope>NUCLEOTIDE SEQUENCE</scope>
    <source>
        <strain evidence="5">CHK190-19873</strain>
    </source>
</reference>
<dbReference type="PRINTS" id="PR00413">
    <property type="entry name" value="HADHALOGNASE"/>
</dbReference>